<gene>
    <name evidence="1" type="ORF">MSG28_011552</name>
</gene>
<dbReference type="Proteomes" id="UP001064048">
    <property type="component" value="Chromosome 19"/>
</dbReference>
<evidence type="ECO:0000313" key="1">
    <source>
        <dbReference type="EMBL" id="KAI8425769.1"/>
    </source>
</evidence>
<accession>A0ACC0JNY0</accession>
<sequence>MFVSRKPPSSTSVGGYDVDITEAPYQVNYGDICGGVLIHNQYALTTAHCGKEYFIRLGSKYRQKSPKIIIRQHIVHPYFSRKHEFDFDIQLLNFRTLRFTKSVHPIEISKGECGNYIYVTGWGFPKEKSDFNEVLKRARLHIVSRIQCQMVQQPWYNHSLTTRMFCAEGKEEDACQGDSGGPAVSFGRLVGLSSFGYGCGRVPGVYLNVSDKYIRKWIKKHAGV</sequence>
<organism evidence="1 2">
    <name type="scientific">Choristoneura fumiferana</name>
    <name type="common">Spruce budworm moth</name>
    <name type="synonym">Archips fumiferana</name>
    <dbReference type="NCBI Taxonomy" id="7141"/>
    <lineage>
        <taxon>Eukaryota</taxon>
        <taxon>Metazoa</taxon>
        <taxon>Ecdysozoa</taxon>
        <taxon>Arthropoda</taxon>
        <taxon>Hexapoda</taxon>
        <taxon>Insecta</taxon>
        <taxon>Pterygota</taxon>
        <taxon>Neoptera</taxon>
        <taxon>Endopterygota</taxon>
        <taxon>Lepidoptera</taxon>
        <taxon>Glossata</taxon>
        <taxon>Ditrysia</taxon>
        <taxon>Tortricoidea</taxon>
        <taxon>Tortricidae</taxon>
        <taxon>Tortricinae</taxon>
        <taxon>Choristoneura</taxon>
    </lineage>
</organism>
<name>A0ACC0JNY0_CHOFU</name>
<protein>
    <submittedName>
        <fullName evidence="1">Uncharacterized protein</fullName>
    </submittedName>
</protein>
<reference evidence="1 2" key="1">
    <citation type="journal article" date="2022" name="Genome Biol. Evol.">
        <title>The Spruce Budworm Genome: Reconstructing the Evolutionary History of Antifreeze Proteins.</title>
        <authorList>
            <person name="Beliveau C."/>
            <person name="Gagne P."/>
            <person name="Picq S."/>
            <person name="Vernygora O."/>
            <person name="Keeling C.I."/>
            <person name="Pinkney K."/>
            <person name="Doucet D."/>
            <person name="Wen F."/>
            <person name="Johnston J.S."/>
            <person name="Maaroufi H."/>
            <person name="Boyle B."/>
            <person name="Laroche J."/>
            <person name="Dewar K."/>
            <person name="Juretic N."/>
            <person name="Blackburn G."/>
            <person name="Nisole A."/>
            <person name="Brunet B."/>
            <person name="Brandao M."/>
            <person name="Lumley L."/>
            <person name="Duan J."/>
            <person name="Quan G."/>
            <person name="Lucarotti C.J."/>
            <person name="Roe A.D."/>
            <person name="Sperling F.A.H."/>
            <person name="Levesque R.C."/>
            <person name="Cusson M."/>
        </authorList>
    </citation>
    <scope>NUCLEOTIDE SEQUENCE [LARGE SCALE GENOMIC DNA]</scope>
    <source>
        <strain evidence="1">Glfc:IPQL:Cfum</strain>
    </source>
</reference>
<dbReference type="EMBL" id="CM046119">
    <property type="protein sequence ID" value="KAI8425769.1"/>
    <property type="molecule type" value="Genomic_DNA"/>
</dbReference>
<keyword evidence="2" id="KW-1185">Reference proteome</keyword>
<proteinExistence type="predicted"/>
<comment type="caution">
    <text evidence="1">The sequence shown here is derived from an EMBL/GenBank/DDBJ whole genome shotgun (WGS) entry which is preliminary data.</text>
</comment>
<evidence type="ECO:0000313" key="2">
    <source>
        <dbReference type="Proteomes" id="UP001064048"/>
    </source>
</evidence>